<proteinExistence type="predicted"/>
<evidence type="ECO:0000313" key="1">
    <source>
        <dbReference type="EMBL" id="PON57479.1"/>
    </source>
</evidence>
<evidence type="ECO:0000313" key="2">
    <source>
        <dbReference type="Proteomes" id="UP000237105"/>
    </source>
</evidence>
<reference evidence="2" key="1">
    <citation type="submission" date="2016-06" db="EMBL/GenBank/DDBJ databases">
        <title>Parallel loss of symbiosis genes in relatives of nitrogen-fixing non-legume Parasponia.</title>
        <authorList>
            <person name="Van Velzen R."/>
            <person name="Holmer R."/>
            <person name="Bu F."/>
            <person name="Rutten L."/>
            <person name="Van Zeijl A."/>
            <person name="Liu W."/>
            <person name="Santuari L."/>
            <person name="Cao Q."/>
            <person name="Sharma T."/>
            <person name="Shen D."/>
            <person name="Roswanjaya Y."/>
            <person name="Wardhani T."/>
            <person name="Kalhor M.S."/>
            <person name="Jansen J."/>
            <person name="Van den Hoogen J."/>
            <person name="Gungor B."/>
            <person name="Hartog M."/>
            <person name="Hontelez J."/>
            <person name="Verver J."/>
            <person name="Yang W.-C."/>
            <person name="Schijlen E."/>
            <person name="Repin R."/>
            <person name="Schilthuizen M."/>
            <person name="Schranz E."/>
            <person name="Heidstra R."/>
            <person name="Miyata K."/>
            <person name="Fedorova E."/>
            <person name="Kohlen W."/>
            <person name="Bisseling T."/>
            <person name="Smit S."/>
            <person name="Geurts R."/>
        </authorList>
    </citation>
    <scope>NUCLEOTIDE SEQUENCE [LARGE SCALE GENOMIC DNA]</scope>
    <source>
        <strain evidence="2">cv. WU1-14</strain>
    </source>
</reference>
<dbReference type="EMBL" id="JXTB01000159">
    <property type="protein sequence ID" value="PON57479.1"/>
    <property type="molecule type" value="Genomic_DNA"/>
</dbReference>
<dbReference type="OrthoDB" id="10295688at2759"/>
<gene>
    <name evidence="1" type="ORF">PanWU01x14_173850</name>
</gene>
<dbReference type="Proteomes" id="UP000237105">
    <property type="component" value="Unassembled WGS sequence"/>
</dbReference>
<keyword evidence="2" id="KW-1185">Reference proteome</keyword>
<feature type="non-terminal residue" evidence="1">
    <location>
        <position position="1"/>
    </location>
</feature>
<organism evidence="1 2">
    <name type="scientific">Parasponia andersonii</name>
    <name type="common">Sponia andersonii</name>
    <dbReference type="NCBI Taxonomy" id="3476"/>
    <lineage>
        <taxon>Eukaryota</taxon>
        <taxon>Viridiplantae</taxon>
        <taxon>Streptophyta</taxon>
        <taxon>Embryophyta</taxon>
        <taxon>Tracheophyta</taxon>
        <taxon>Spermatophyta</taxon>
        <taxon>Magnoliopsida</taxon>
        <taxon>eudicotyledons</taxon>
        <taxon>Gunneridae</taxon>
        <taxon>Pentapetalae</taxon>
        <taxon>rosids</taxon>
        <taxon>fabids</taxon>
        <taxon>Rosales</taxon>
        <taxon>Cannabaceae</taxon>
        <taxon>Parasponia</taxon>
    </lineage>
</organism>
<accession>A0A2P5C8V0</accession>
<sequence length="102" mass="12232">FVAYEQEVLKSQKRHNSMCRSNHLIYTAMNLKIKSRLALKIEEKSTNLITIRRKNIIPIPPQSYKDLKPTRILSFEFYIFYRHKTNTSSKNSIFKLMLQKRI</sequence>
<protein>
    <submittedName>
        <fullName evidence="1">Uncharacterized protein</fullName>
    </submittedName>
</protein>
<dbReference type="AlphaFoldDB" id="A0A2P5C8V0"/>
<comment type="caution">
    <text evidence="1">The sequence shown here is derived from an EMBL/GenBank/DDBJ whole genome shotgun (WGS) entry which is preliminary data.</text>
</comment>
<name>A0A2P5C8V0_PARAD</name>